<dbReference type="Gene3D" id="3.10.20.370">
    <property type="match status" value="1"/>
</dbReference>
<proteinExistence type="predicted"/>
<dbReference type="GO" id="GO:0008270">
    <property type="term" value="F:zinc ion binding"/>
    <property type="evidence" value="ECO:0007669"/>
    <property type="project" value="UniProtKB-KW"/>
</dbReference>
<dbReference type="GO" id="GO:0015074">
    <property type="term" value="P:DNA integration"/>
    <property type="evidence" value="ECO:0007669"/>
    <property type="project" value="InterPro"/>
</dbReference>
<evidence type="ECO:0000259" key="14">
    <source>
        <dbReference type="PROSITE" id="PS50994"/>
    </source>
</evidence>
<evidence type="ECO:0000256" key="4">
    <source>
        <dbReference type="ARBA" id="ARBA00022722"/>
    </source>
</evidence>
<evidence type="ECO:0000256" key="8">
    <source>
        <dbReference type="ARBA" id="ARBA00022801"/>
    </source>
</evidence>
<evidence type="ECO:0000259" key="13">
    <source>
        <dbReference type="PROSITE" id="PS50158"/>
    </source>
</evidence>
<dbReference type="Gene3D" id="3.30.420.10">
    <property type="entry name" value="Ribonuclease H-like superfamily/Ribonuclease H"/>
    <property type="match status" value="1"/>
</dbReference>
<dbReference type="InterPro" id="IPR021109">
    <property type="entry name" value="Peptidase_aspartic_dom_sf"/>
</dbReference>
<dbReference type="Pfam" id="PF17921">
    <property type="entry name" value="Integrase_H2C2"/>
    <property type="match status" value="1"/>
</dbReference>
<dbReference type="Pfam" id="PF00078">
    <property type="entry name" value="RVT_1"/>
    <property type="match status" value="1"/>
</dbReference>
<evidence type="ECO:0000256" key="11">
    <source>
        <dbReference type="PROSITE-ProRule" id="PRU00047"/>
    </source>
</evidence>
<keyword evidence="8" id="KW-0378">Hydrolase</keyword>
<gene>
    <name evidence="15" type="ORF">EEDITHA_LOCUS6329</name>
</gene>
<dbReference type="InterPro" id="IPR050951">
    <property type="entry name" value="Retrovirus_Pol_polyprotein"/>
</dbReference>
<dbReference type="SMART" id="SM00343">
    <property type="entry name" value="ZnF_C2HC"/>
    <property type="match status" value="1"/>
</dbReference>
<dbReference type="FunFam" id="3.30.420.10:FF:000063">
    <property type="entry name" value="Retrovirus-related Pol polyprotein from transposon 297-like Protein"/>
    <property type="match status" value="1"/>
</dbReference>
<name>A0AAU9TRS9_EUPED</name>
<dbReference type="SUPFAM" id="SSF56672">
    <property type="entry name" value="DNA/RNA polymerases"/>
    <property type="match status" value="1"/>
</dbReference>
<keyword evidence="7 11" id="KW-0863">Zinc-finger</keyword>
<feature type="domain" description="Integrase catalytic" evidence="14">
    <location>
        <begin position="1049"/>
        <end position="1201"/>
    </location>
</feature>
<reference evidence="15" key="1">
    <citation type="submission" date="2022-03" db="EMBL/GenBank/DDBJ databases">
        <authorList>
            <person name="Tunstrom K."/>
        </authorList>
    </citation>
    <scope>NUCLEOTIDE SEQUENCE</scope>
</reference>
<feature type="region of interest" description="Disordered" evidence="12">
    <location>
        <begin position="1341"/>
        <end position="1387"/>
    </location>
</feature>
<evidence type="ECO:0000256" key="9">
    <source>
        <dbReference type="ARBA" id="ARBA00022833"/>
    </source>
</evidence>
<dbReference type="Pfam" id="PF00665">
    <property type="entry name" value="rve"/>
    <property type="match status" value="1"/>
</dbReference>
<dbReference type="Gene3D" id="3.10.10.10">
    <property type="entry name" value="HIV Type 1 Reverse Transcriptase, subunit A, domain 1"/>
    <property type="match status" value="1"/>
</dbReference>
<dbReference type="InterPro" id="IPR000477">
    <property type="entry name" value="RT_dom"/>
</dbReference>
<evidence type="ECO:0000256" key="1">
    <source>
        <dbReference type="ARBA" id="ARBA00012493"/>
    </source>
</evidence>
<keyword evidence="3" id="KW-0548">Nucleotidyltransferase</keyword>
<dbReference type="Pfam" id="PF13696">
    <property type="entry name" value="zf-CCHC_2"/>
    <property type="match status" value="1"/>
</dbReference>
<dbReference type="GO" id="GO:0016787">
    <property type="term" value="F:hydrolase activity"/>
    <property type="evidence" value="ECO:0007669"/>
    <property type="project" value="UniProtKB-KW"/>
</dbReference>
<evidence type="ECO:0000256" key="3">
    <source>
        <dbReference type="ARBA" id="ARBA00022695"/>
    </source>
</evidence>
<dbReference type="SUPFAM" id="SSF50630">
    <property type="entry name" value="Acid proteases"/>
    <property type="match status" value="1"/>
</dbReference>
<feature type="domain" description="CCHC-type" evidence="13">
    <location>
        <begin position="272"/>
        <end position="287"/>
    </location>
</feature>
<dbReference type="GO" id="GO:0004519">
    <property type="term" value="F:endonuclease activity"/>
    <property type="evidence" value="ECO:0007669"/>
    <property type="project" value="UniProtKB-KW"/>
</dbReference>
<keyword evidence="6" id="KW-0255">Endonuclease</keyword>
<dbReference type="InterPro" id="IPR041373">
    <property type="entry name" value="RT_RNaseH"/>
</dbReference>
<dbReference type="PANTHER" id="PTHR37984:SF5">
    <property type="entry name" value="PROTEIN NYNRIN-LIKE"/>
    <property type="match status" value="1"/>
</dbReference>
<keyword evidence="2" id="KW-0808">Transferase</keyword>
<dbReference type="InterPro" id="IPR012337">
    <property type="entry name" value="RNaseH-like_sf"/>
</dbReference>
<keyword evidence="5" id="KW-0479">Metal-binding</keyword>
<dbReference type="FunFam" id="3.10.20.370:FF:000001">
    <property type="entry name" value="Retrovirus-related Pol polyprotein from transposon 17.6-like protein"/>
    <property type="match status" value="1"/>
</dbReference>
<dbReference type="InterPro" id="IPR001878">
    <property type="entry name" value="Znf_CCHC"/>
</dbReference>
<dbReference type="SUPFAM" id="SSF53098">
    <property type="entry name" value="Ribonuclease H-like"/>
    <property type="match status" value="1"/>
</dbReference>
<dbReference type="PROSITE" id="PS50994">
    <property type="entry name" value="INTEGRASE"/>
    <property type="match status" value="1"/>
</dbReference>
<evidence type="ECO:0000256" key="2">
    <source>
        <dbReference type="ARBA" id="ARBA00022679"/>
    </source>
</evidence>
<protein>
    <recommendedName>
        <fullName evidence="1">RNA-directed DNA polymerase</fullName>
        <ecNumber evidence="1">2.7.7.49</ecNumber>
    </recommendedName>
</protein>
<dbReference type="EC" id="2.7.7.49" evidence="1"/>
<dbReference type="EMBL" id="CAKOGL010000009">
    <property type="protein sequence ID" value="CAH2090364.1"/>
    <property type="molecule type" value="Genomic_DNA"/>
</dbReference>
<dbReference type="InterPro" id="IPR025829">
    <property type="entry name" value="Zn_knuckle_CX2CX3GHX4C"/>
</dbReference>
<dbReference type="InterPro" id="IPR036397">
    <property type="entry name" value="RNaseH_sf"/>
</dbReference>
<dbReference type="GO" id="GO:0042575">
    <property type="term" value="C:DNA polymerase complex"/>
    <property type="evidence" value="ECO:0007669"/>
    <property type="project" value="UniProtKB-ARBA"/>
</dbReference>
<dbReference type="InterPro" id="IPR043502">
    <property type="entry name" value="DNA/RNA_pol_sf"/>
</dbReference>
<dbReference type="FunFam" id="3.30.70.270:FF:000026">
    <property type="entry name" value="Transposon Ty3-G Gag-Pol polyprotein"/>
    <property type="match status" value="1"/>
</dbReference>
<feature type="region of interest" description="Disordered" evidence="12">
    <location>
        <begin position="195"/>
        <end position="250"/>
    </location>
</feature>
<dbReference type="CDD" id="cd09274">
    <property type="entry name" value="RNase_HI_RT_Ty3"/>
    <property type="match status" value="1"/>
</dbReference>
<evidence type="ECO:0000313" key="16">
    <source>
        <dbReference type="Proteomes" id="UP001153954"/>
    </source>
</evidence>
<evidence type="ECO:0000256" key="6">
    <source>
        <dbReference type="ARBA" id="ARBA00022759"/>
    </source>
</evidence>
<evidence type="ECO:0000256" key="12">
    <source>
        <dbReference type="SAM" id="MobiDB-lite"/>
    </source>
</evidence>
<keyword evidence="16" id="KW-1185">Reference proteome</keyword>
<dbReference type="Gene3D" id="1.10.340.70">
    <property type="match status" value="1"/>
</dbReference>
<dbReference type="GO" id="GO:0003964">
    <property type="term" value="F:RNA-directed DNA polymerase activity"/>
    <property type="evidence" value="ECO:0007669"/>
    <property type="project" value="UniProtKB-KW"/>
</dbReference>
<dbReference type="InterPro" id="IPR041588">
    <property type="entry name" value="Integrase_H2C2"/>
</dbReference>
<evidence type="ECO:0000313" key="15">
    <source>
        <dbReference type="EMBL" id="CAH2090364.1"/>
    </source>
</evidence>
<dbReference type="CDD" id="cd01647">
    <property type="entry name" value="RT_LTR"/>
    <property type="match status" value="1"/>
</dbReference>
<dbReference type="Pfam" id="PF17917">
    <property type="entry name" value="RT_RNaseH"/>
    <property type="match status" value="1"/>
</dbReference>
<dbReference type="Gene3D" id="2.40.70.10">
    <property type="entry name" value="Acid Proteases"/>
    <property type="match status" value="1"/>
</dbReference>
<accession>A0AAU9TRS9</accession>
<dbReference type="PROSITE" id="PS50158">
    <property type="entry name" value="ZF_CCHC"/>
    <property type="match status" value="1"/>
</dbReference>
<organism evidence="15 16">
    <name type="scientific">Euphydryas editha</name>
    <name type="common">Edith's checkerspot</name>
    <dbReference type="NCBI Taxonomy" id="104508"/>
    <lineage>
        <taxon>Eukaryota</taxon>
        <taxon>Metazoa</taxon>
        <taxon>Ecdysozoa</taxon>
        <taxon>Arthropoda</taxon>
        <taxon>Hexapoda</taxon>
        <taxon>Insecta</taxon>
        <taxon>Pterygota</taxon>
        <taxon>Neoptera</taxon>
        <taxon>Endopterygota</taxon>
        <taxon>Lepidoptera</taxon>
        <taxon>Glossata</taxon>
        <taxon>Ditrysia</taxon>
        <taxon>Papilionoidea</taxon>
        <taxon>Nymphalidae</taxon>
        <taxon>Nymphalinae</taxon>
        <taxon>Euphydryas</taxon>
    </lineage>
</organism>
<dbReference type="InterPro" id="IPR043128">
    <property type="entry name" value="Rev_trsase/Diguanyl_cyclase"/>
</dbReference>
<evidence type="ECO:0000256" key="5">
    <source>
        <dbReference type="ARBA" id="ARBA00022723"/>
    </source>
</evidence>
<evidence type="ECO:0000256" key="7">
    <source>
        <dbReference type="ARBA" id="ARBA00022771"/>
    </source>
</evidence>
<dbReference type="InterPro" id="IPR001584">
    <property type="entry name" value="Integrase_cat-core"/>
</dbReference>
<comment type="caution">
    <text evidence="15">The sequence shown here is derived from an EMBL/GenBank/DDBJ whole genome shotgun (WGS) entry which is preliminary data.</text>
</comment>
<sequence length="1387" mass="156157">MSIGKISEFNIRTDNWRLYIERLEQYFVVNKIEKDMYVPTLITVVGAECYELLVNLCTPKKPRTMGFSELTTIVEKHLQPKPSTLAERYKFRCRMQDDNETVADYIAVLKKMSTTCDFGGTLEENLRDQFVCGLRSESIRQRLFAEDDIDYKKAYRLATSLEAAEKNAASITGRVSTTTAGTGSVACHVVERIGSSTRSTGHKGKNVSGSGSREGARTLRPQLGQAQPARRWERGPARAESGPAAAERRQQPCSACGGPHSATTCSFSKYVCRVCNQKGHLRRVCPNLREHHSIHSSTAPADGNEDGETREDSDEVILNMNNVWNNHYKPIMIEIIVHNRLLHMECDTGSAVSCISYEIYNKYFRDLKLKPCKIVLRYYTGELVRPLGMITPLVKYKKRQENLDLYVIENGKSLLLGRQWLTQLGINVSFEETSAVHSLKPDIVFNLNEFSSRFYNVFSDGLGRFTGGTVSIRVREGARPVFLRARPLAYALRAPVERALDQMVSDGILTPVEHSDWATPIVPVLKKDGDIRICADYKLTLNKVLEVDRYPLPKVEDLLARLHGGQRFSKIDLSQAYAQFVLDESRKYTVINTHKGLFMYNRLVYGLASSPGIFQRRLEQLFSDLPYVGVFLDDVIITGRDNKEHLNNLNKVFERLQAHGLKVKKEKCSFFVESIHYLGHVIDKQGVHACPEKVKAIVGTPPPTNVSEVRAFLGLANYYGKFIKNASTILSPLYELLRKDVKFQWNSACDFAFNKVKELLVSSKVLAHYSLSLPLVLTVDASAVGVGAVISHVTATGERPIAFASRSLCTAERSYSQIEREALAIIFGIRKFHQYLYGREFILRTDHKPLTFIFGEKVGIPIMAASRLQRWAILLSGYNYKIEYVPSASNCADSLSRLPLPIKEAESSEEMTYLNFVETFLPVTKSQVKHDTLKDPILCKLLSFIQSGWPLECNDDNLKPYFCRRNEIYLDGGCIMWGYRVVIPFALRSSILKQLHISHMGIVKTKSLARSYVWWPNIDQDVEQLCRQCVTCATEASAPPRAAPQPWPYNTTPWSRLHLDFLGPMRGKTFLVLVDSSSKWIEIFEVTKTNASSVIRILRSTFARFGLPMEIVSDQGPPFTSVEFRDFLERNGIRQSLSPAYHPASNGAAENAVKLCKQVIKKAYRDSIDIDAALQTFLLAYRNSVHSTTGESPAMLLQRRTLRSRLDLLRNDGSREERVRQCQQRQAGGGGARALCEGAPVWTRDYGRGEKWVPAIVRAVDGTRRYLLEAGDGRQMQRHIDQIRPRSRISDAHISMSPSSKNNGVEEAVEPSVLVADEIRQTELERKSISAGHNCEAVGGASQLESDTPLQTDGPLPIPPRLSPQSALTLSPVKRDRRPPIRYGIDE</sequence>
<keyword evidence="9" id="KW-0862">Zinc</keyword>
<dbReference type="Proteomes" id="UP001153954">
    <property type="component" value="Unassembled WGS sequence"/>
</dbReference>
<dbReference type="Gene3D" id="3.30.70.270">
    <property type="match status" value="2"/>
</dbReference>
<dbReference type="PANTHER" id="PTHR37984">
    <property type="entry name" value="PROTEIN CBG26694"/>
    <property type="match status" value="1"/>
</dbReference>
<keyword evidence="10" id="KW-0695">RNA-directed DNA polymerase</keyword>
<dbReference type="GO" id="GO:0003676">
    <property type="term" value="F:nucleic acid binding"/>
    <property type="evidence" value="ECO:0007669"/>
    <property type="project" value="InterPro"/>
</dbReference>
<dbReference type="FunFam" id="1.10.340.70:FF:000003">
    <property type="entry name" value="Protein CBG25708"/>
    <property type="match status" value="1"/>
</dbReference>
<keyword evidence="4" id="KW-0540">Nuclease</keyword>
<evidence type="ECO:0000256" key="10">
    <source>
        <dbReference type="ARBA" id="ARBA00022918"/>
    </source>
</evidence>